<evidence type="ECO:0000313" key="3">
    <source>
        <dbReference type="Proteomes" id="UP000307440"/>
    </source>
</evidence>
<dbReference type="OrthoDB" id="8954335at2759"/>
<evidence type="ECO:0000259" key="1">
    <source>
        <dbReference type="Pfam" id="PF01926"/>
    </source>
</evidence>
<accession>A0A5C3KGL6</accession>
<feature type="domain" description="G" evidence="1">
    <location>
        <begin position="17"/>
        <end position="126"/>
    </location>
</feature>
<dbReference type="GO" id="GO:0005525">
    <property type="term" value="F:GTP binding"/>
    <property type="evidence" value="ECO:0007669"/>
    <property type="project" value="InterPro"/>
</dbReference>
<dbReference type="Gene3D" id="3.40.50.300">
    <property type="entry name" value="P-loop containing nucleotide triphosphate hydrolases"/>
    <property type="match status" value="2"/>
</dbReference>
<dbReference type="Pfam" id="PF01926">
    <property type="entry name" value="MMR_HSR1"/>
    <property type="match status" value="2"/>
</dbReference>
<sequence>MEKSSVSWIPLQNDLIVVVVGQTGSGKSTIINWIAGDDLASIHHGLTPQCTSISPIVIPSGRMFSSHLQGKRLVLVEVPGFNQGDVDDEDIWSRLRYWVGKNYGPRRRVDAILFIHDISQQRIHTSKNFMNRERYIQILKDAASNLHRLLFLTTFWQIPPIKLDETREKEFLEEFIEDPLSEGALVERLIIEREDANDFVLSKLLPRIMDPTRTCIVLLLGRTGIGKSTFANMVAENEVQRVGHGLTSCTRTVGAIPCTKHSNPAWQLQLVDTPGFDNSETSSMTDATIWDMICQWTEGQPPGLVFAGIIYFETPTDTLDCKRSHQKLLQHSVLGPRTRTIAVPLDSEKSRIDLSEVTEFAPQALEMLRSMVDNADPELTISNASSALRSVAPKSRERKVSILHWLSSFRIFSLFFS</sequence>
<dbReference type="InterPro" id="IPR006073">
    <property type="entry name" value="GTP-bd"/>
</dbReference>
<gene>
    <name evidence="2" type="ORF">FA15DRAFT_760110</name>
</gene>
<name>A0A5C3KGL6_COPMA</name>
<dbReference type="InterPro" id="IPR027417">
    <property type="entry name" value="P-loop_NTPase"/>
</dbReference>
<dbReference type="EMBL" id="ML210346">
    <property type="protein sequence ID" value="TFK19339.1"/>
    <property type="molecule type" value="Genomic_DNA"/>
</dbReference>
<evidence type="ECO:0000313" key="2">
    <source>
        <dbReference type="EMBL" id="TFK19339.1"/>
    </source>
</evidence>
<dbReference type="Proteomes" id="UP000307440">
    <property type="component" value="Unassembled WGS sequence"/>
</dbReference>
<dbReference type="AlphaFoldDB" id="A0A5C3KGL6"/>
<reference evidence="2 3" key="1">
    <citation type="journal article" date="2019" name="Nat. Ecol. Evol.">
        <title>Megaphylogeny resolves global patterns of mushroom evolution.</title>
        <authorList>
            <person name="Varga T."/>
            <person name="Krizsan K."/>
            <person name="Foldi C."/>
            <person name="Dima B."/>
            <person name="Sanchez-Garcia M."/>
            <person name="Sanchez-Ramirez S."/>
            <person name="Szollosi G.J."/>
            <person name="Szarkandi J.G."/>
            <person name="Papp V."/>
            <person name="Albert L."/>
            <person name="Andreopoulos W."/>
            <person name="Angelini C."/>
            <person name="Antonin V."/>
            <person name="Barry K.W."/>
            <person name="Bougher N.L."/>
            <person name="Buchanan P."/>
            <person name="Buyck B."/>
            <person name="Bense V."/>
            <person name="Catcheside P."/>
            <person name="Chovatia M."/>
            <person name="Cooper J."/>
            <person name="Damon W."/>
            <person name="Desjardin D."/>
            <person name="Finy P."/>
            <person name="Geml J."/>
            <person name="Haridas S."/>
            <person name="Hughes K."/>
            <person name="Justo A."/>
            <person name="Karasinski D."/>
            <person name="Kautmanova I."/>
            <person name="Kiss B."/>
            <person name="Kocsube S."/>
            <person name="Kotiranta H."/>
            <person name="LaButti K.M."/>
            <person name="Lechner B.E."/>
            <person name="Liimatainen K."/>
            <person name="Lipzen A."/>
            <person name="Lukacs Z."/>
            <person name="Mihaltcheva S."/>
            <person name="Morgado L.N."/>
            <person name="Niskanen T."/>
            <person name="Noordeloos M.E."/>
            <person name="Ohm R.A."/>
            <person name="Ortiz-Santana B."/>
            <person name="Ovrebo C."/>
            <person name="Racz N."/>
            <person name="Riley R."/>
            <person name="Savchenko A."/>
            <person name="Shiryaev A."/>
            <person name="Soop K."/>
            <person name="Spirin V."/>
            <person name="Szebenyi C."/>
            <person name="Tomsovsky M."/>
            <person name="Tulloss R.E."/>
            <person name="Uehling J."/>
            <person name="Grigoriev I.V."/>
            <person name="Vagvolgyi C."/>
            <person name="Papp T."/>
            <person name="Martin F.M."/>
            <person name="Miettinen O."/>
            <person name="Hibbett D.S."/>
            <person name="Nagy L.G."/>
        </authorList>
    </citation>
    <scope>NUCLEOTIDE SEQUENCE [LARGE SCALE GENOMIC DNA]</scope>
    <source>
        <strain evidence="2 3">CBS 121175</strain>
    </source>
</reference>
<feature type="domain" description="G" evidence="1">
    <location>
        <begin position="217"/>
        <end position="280"/>
    </location>
</feature>
<protein>
    <recommendedName>
        <fullName evidence="1">G domain-containing protein</fullName>
    </recommendedName>
</protein>
<keyword evidence="3" id="KW-1185">Reference proteome</keyword>
<dbReference type="SUPFAM" id="SSF52540">
    <property type="entry name" value="P-loop containing nucleoside triphosphate hydrolases"/>
    <property type="match status" value="2"/>
</dbReference>
<dbReference type="CDD" id="cd00882">
    <property type="entry name" value="Ras_like_GTPase"/>
    <property type="match status" value="1"/>
</dbReference>
<organism evidence="2 3">
    <name type="scientific">Coprinopsis marcescibilis</name>
    <name type="common">Agaric fungus</name>
    <name type="synonym">Psathyrella marcescibilis</name>
    <dbReference type="NCBI Taxonomy" id="230819"/>
    <lineage>
        <taxon>Eukaryota</taxon>
        <taxon>Fungi</taxon>
        <taxon>Dikarya</taxon>
        <taxon>Basidiomycota</taxon>
        <taxon>Agaricomycotina</taxon>
        <taxon>Agaricomycetes</taxon>
        <taxon>Agaricomycetidae</taxon>
        <taxon>Agaricales</taxon>
        <taxon>Agaricineae</taxon>
        <taxon>Psathyrellaceae</taxon>
        <taxon>Coprinopsis</taxon>
    </lineage>
</organism>
<proteinExistence type="predicted"/>